<keyword evidence="10" id="KW-1003">Cell membrane</keyword>
<dbReference type="AlphaFoldDB" id="A0A9D1DVW4"/>
<keyword evidence="3 10" id="KW-0285">Flavoprotein</keyword>
<dbReference type="PANTHER" id="PTHR30578">
    <property type="entry name" value="ELECTRON TRANSPORT COMPLEX PROTEIN RNFD"/>
    <property type="match status" value="1"/>
</dbReference>
<feature type="transmembrane region" description="Helical" evidence="10">
    <location>
        <begin position="230"/>
        <end position="248"/>
    </location>
</feature>
<reference evidence="11" key="2">
    <citation type="journal article" date="2021" name="PeerJ">
        <title>Extensive microbial diversity within the chicken gut microbiome revealed by metagenomics and culture.</title>
        <authorList>
            <person name="Gilroy R."/>
            <person name="Ravi A."/>
            <person name="Getino M."/>
            <person name="Pursley I."/>
            <person name="Horton D.L."/>
            <person name="Alikhan N.F."/>
            <person name="Baker D."/>
            <person name="Gharbi K."/>
            <person name="Hall N."/>
            <person name="Watson M."/>
            <person name="Adriaenssens E.M."/>
            <person name="Foster-Nyarko E."/>
            <person name="Jarju S."/>
            <person name="Secka A."/>
            <person name="Antonio M."/>
            <person name="Oren A."/>
            <person name="Chaudhuri R.R."/>
            <person name="La Ragione R."/>
            <person name="Hildebrand F."/>
            <person name="Pallen M.J."/>
        </authorList>
    </citation>
    <scope>NUCLEOTIDE SEQUENCE</scope>
    <source>
        <strain evidence="11">CHK189-12415</strain>
    </source>
</reference>
<protein>
    <recommendedName>
        <fullName evidence="10">Ion-translocating oxidoreductase complex subunit D</fullName>
        <ecNumber evidence="10">7.-.-.-</ecNumber>
    </recommendedName>
    <alternativeName>
        <fullName evidence="10">Rnf electron transport complex subunit D</fullName>
    </alternativeName>
</protein>
<dbReference type="EMBL" id="DVHA01000002">
    <property type="protein sequence ID" value="HIR59957.1"/>
    <property type="molecule type" value="Genomic_DNA"/>
</dbReference>
<accession>A0A9D1DVW4</accession>
<keyword evidence="4 10" id="KW-0288">FMN</keyword>
<evidence type="ECO:0000256" key="7">
    <source>
        <dbReference type="ARBA" id="ARBA00022982"/>
    </source>
</evidence>
<comment type="function">
    <text evidence="10">Part of a membrane-bound complex that couples electron transfer with translocation of ions across the membrane.</text>
</comment>
<evidence type="ECO:0000256" key="1">
    <source>
        <dbReference type="ARBA" id="ARBA00022448"/>
    </source>
</evidence>
<evidence type="ECO:0000256" key="3">
    <source>
        <dbReference type="ARBA" id="ARBA00022630"/>
    </source>
</evidence>
<evidence type="ECO:0000313" key="11">
    <source>
        <dbReference type="EMBL" id="HIR59957.1"/>
    </source>
</evidence>
<comment type="subunit">
    <text evidence="10">The complex is composed of six subunits: RnfA, RnfB, RnfC, RnfD, RnfE and RnfG.</text>
</comment>
<keyword evidence="5 10" id="KW-0812">Transmembrane</keyword>
<dbReference type="InterPro" id="IPR004338">
    <property type="entry name" value="NqrB/RnfD"/>
</dbReference>
<proteinExistence type="inferred from homology"/>
<comment type="caution">
    <text evidence="11">The sequence shown here is derived from an EMBL/GenBank/DDBJ whole genome shotgun (WGS) entry which is preliminary data.</text>
</comment>
<keyword evidence="7 10" id="KW-0249">Electron transport</keyword>
<comment type="subcellular location">
    <subcellularLocation>
        <location evidence="10">Cell membrane</location>
        <topology evidence="10">Multi-pass membrane protein</topology>
    </subcellularLocation>
</comment>
<keyword evidence="6 10" id="KW-1278">Translocase</keyword>
<feature type="transmembrane region" description="Helical" evidence="10">
    <location>
        <begin position="284"/>
        <end position="307"/>
    </location>
</feature>
<dbReference type="EC" id="7.-.-.-" evidence="10"/>
<feature type="transmembrane region" description="Helical" evidence="10">
    <location>
        <begin position="204"/>
        <end position="224"/>
    </location>
</feature>
<organism evidence="11 12">
    <name type="scientific">Candidatus Faecivivens stercoravium</name>
    <dbReference type="NCBI Taxonomy" id="2840803"/>
    <lineage>
        <taxon>Bacteria</taxon>
        <taxon>Bacillati</taxon>
        <taxon>Bacillota</taxon>
        <taxon>Clostridia</taxon>
        <taxon>Eubacteriales</taxon>
        <taxon>Oscillospiraceae</taxon>
        <taxon>Oscillospiraceae incertae sedis</taxon>
        <taxon>Candidatus Faecivivens</taxon>
    </lineage>
</organism>
<evidence type="ECO:0000256" key="9">
    <source>
        <dbReference type="ARBA" id="ARBA00023136"/>
    </source>
</evidence>
<comment type="cofactor">
    <cofactor evidence="10">
        <name>FMN</name>
        <dbReference type="ChEBI" id="CHEBI:58210"/>
    </cofactor>
</comment>
<sequence length="319" mass="33701">MNTMLNVSVSPHLRAETDTPALMRDVAIALLPACIFGVYNYGYRAAVIILISVATALLTEFLFEKLVRRTVTVGDWSAVVTGLLLAVNLPASVPYWMPALGSLFAILVVKQLFGGIGQNFMNPALAGRCFLLISFTAEMTSFTYDGVAGATPLAALKAGESVDLVQMFLGTHGGCIGETSVLAILVGAAYLLIKRVISIRIPGIYILSTLVFVVILNLATGAGMPDGTYLLAQLFGGGLLLGAFFMATDYVTSPVTPWGQVIYALLLGFLTALFRVVGKSAEGVSYAIILSNIVVPLIERVTVPLAFGMKRGKKGGAKA</sequence>
<dbReference type="InterPro" id="IPR011303">
    <property type="entry name" value="RnfD_bac"/>
</dbReference>
<dbReference type="Pfam" id="PF03116">
    <property type="entry name" value="NQR2_RnfD_RnfE"/>
    <property type="match status" value="1"/>
</dbReference>
<evidence type="ECO:0000256" key="2">
    <source>
        <dbReference type="ARBA" id="ARBA00022553"/>
    </source>
</evidence>
<keyword evidence="9 10" id="KW-0472">Membrane</keyword>
<comment type="similarity">
    <text evidence="10">Belongs to the NqrB/RnfD family.</text>
</comment>
<dbReference type="GO" id="GO:0055085">
    <property type="term" value="P:transmembrane transport"/>
    <property type="evidence" value="ECO:0007669"/>
    <property type="project" value="InterPro"/>
</dbReference>
<feature type="transmembrane region" description="Helical" evidence="10">
    <location>
        <begin position="45"/>
        <end position="63"/>
    </location>
</feature>
<dbReference type="GO" id="GO:0005886">
    <property type="term" value="C:plasma membrane"/>
    <property type="evidence" value="ECO:0007669"/>
    <property type="project" value="UniProtKB-SubCell"/>
</dbReference>
<feature type="transmembrane region" description="Helical" evidence="10">
    <location>
        <begin position="70"/>
        <end position="89"/>
    </location>
</feature>
<keyword evidence="8 10" id="KW-1133">Transmembrane helix</keyword>
<dbReference type="PANTHER" id="PTHR30578:SF0">
    <property type="entry name" value="ION-TRANSLOCATING OXIDOREDUCTASE COMPLEX SUBUNIT D"/>
    <property type="match status" value="1"/>
</dbReference>
<evidence type="ECO:0000313" key="12">
    <source>
        <dbReference type="Proteomes" id="UP000824241"/>
    </source>
</evidence>
<evidence type="ECO:0000256" key="8">
    <source>
        <dbReference type="ARBA" id="ARBA00022989"/>
    </source>
</evidence>
<dbReference type="HAMAP" id="MF_00462">
    <property type="entry name" value="RsxD_RnfD"/>
    <property type="match status" value="1"/>
</dbReference>
<feature type="transmembrane region" description="Helical" evidence="10">
    <location>
        <begin position="260"/>
        <end position="278"/>
    </location>
</feature>
<feature type="modified residue" description="FMN phosphoryl threonine" evidence="10">
    <location>
        <position position="151"/>
    </location>
</feature>
<evidence type="ECO:0000256" key="5">
    <source>
        <dbReference type="ARBA" id="ARBA00022692"/>
    </source>
</evidence>
<keyword evidence="2 10" id="KW-0597">Phosphoprotein</keyword>
<dbReference type="Proteomes" id="UP000824241">
    <property type="component" value="Unassembled WGS sequence"/>
</dbReference>
<reference evidence="11" key="1">
    <citation type="submission" date="2020-10" db="EMBL/GenBank/DDBJ databases">
        <authorList>
            <person name="Gilroy R."/>
        </authorList>
    </citation>
    <scope>NUCLEOTIDE SEQUENCE</scope>
    <source>
        <strain evidence="11">CHK189-12415</strain>
    </source>
</reference>
<name>A0A9D1DVW4_9FIRM</name>
<evidence type="ECO:0000256" key="6">
    <source>
        <dbReference type="ARBA" id="ARBA00022967"/>
    </source>
</evidence>
<evidence type="ECO:0000256" key="10">
    <source>
        <dbReference type="HAMAP-Rule" id="MF_00462"/>
    </source>
</evidence>
<feature type="transmembrane region" description="Helical" evidence="10">
    <location>
        <begin position="164"/>
        <end position="192"/>
    </location>
</feature>
<evidence type="ECO:0000256" key="4">
    <source>
        <dbReference type="ARBA" id="ARBA00022643"/>
    </source>
</evidence>
<dbReference type="GO" id="GO:0022900">
    <property type="term" value="P:electron transport chain"/>
    <property type="evidence" value="ECO:0007669"/>
    <property type="project" value="UniProtKB-UniRule"/>
</dbReference>
<keyword evidence="1 10" id="KW-0813">Transport</keyword>
<gene>
    <name evidence="10" type="primary">rnfD</name>
    <name evidence="11" type="ORF">IAB37_00050</name>
</gene>